<proteinExistence type="predicted"/>
<gene>
    <name evidence="3" type="ORF">EPI10_010322</name>
</gene>
<comment type="caution">
    <text evidence="3">The sequence shown here is derived from an EMBL/GenBank/DDBJ whole genome shotgun (WGS) entry which is preliminary data.</text>
</comment>
<dbReference type="PROSITE" id="PS50012">
    <property type="entry name" value="RCC1_3"/>
    <property type="match status" value="5"/>
</dbReference>
<organism evidence="3 4">
    <name type="scientific">Gossypium australe</name>
    <dbReference type="NCBI Taxonomy" id="47621"/>
    <lineage>
        <taxon>Eukaryota</taxon>
        <taxon>Viridiplantae</taxon>
        <taxon>Streptophyta</taxon>
        <taxon>Embryophyta</taxon>
        <taxon>Tracheophyta</taxon>
        <taxon>Spermatophyta</taxon>
        <taxon>Magnoliopsida</taxon>
        <taxon>eudicotyledons</taxon>
        <taxon>Gunneridae</taxon>
        <taxon>Pentapetalae</taxon>
        <taxon>rosids</taxon>
        <taxon>malvids</taxon>
        <taxon>Malvales</taxon>
        <taxon>Malvaceae</taxon>
        <taxon>Malvoideae</taxon>
        <taxon>Gossypium</taxon>
    </lineage>
</organism>
<sequence>MSGTEMEKKVEEEEKKGGELLFCGSTCWDVTGRRKGAVEGNLVSPTRLRPLVGVDIRFVASVSCHCVALDVEGRCYTWGRNEKGQLGHGDTIQRDRPTVVSELSKYKIIKAGSGRNHTVVVTEDGNSLAFGWNKHGQLGSGSTRNEIESSPVRCLVSQVTNTACGADFTVWLSSVEGSSILYGLWSVSVVSSFACLFLYFLTDLHACFLVCRTAGLPQYGQLGHGTDNEYNSKDSSVKLVYEPQPRPRAIATLSGETIVKVACGTNHTVAVDKNGYVYTWGFGGGGQLYMWGKIKNAGDDWMYPKPLMDLSGWNLRCMDSGNMHHFVGADASCISWGQAQYGELGYGPMGQKSSAVPKKVDILEGMHVISVACGMGHSMVIVDRENVGDRLDQLDVYDGKATVEGTEVPDANATFPKQTNKRGAKNTSDSSKNSKRKKSKDSSDSEDEEENSDVESDSSGEYINGKAPGKGRGKGAKKSTSGGKGTGRGRPSTNKTPQSSGGKTGKRGRPRKSQV</sequence>
<evidence type="ECO:0000256" key="1">
    <source>
        <dbReference type="PROSITE-ProRule" id="PRU00235"/>
    </source>
</evidence>
<feature type="repeat" description="RCC1" evidence="1">
    <location>
        <begin position="331"/>
        <end position="384"/>
    </location>
</feature>
<dbReference type="Pfam" id="PF00415">
    <property type="entry name" value="RCC1"/>
    <property type="match status" value="4"/>
</dbReference>
<protein>
    <submittedName>
        <fullName evidence="3">Protein RCC2-like protein</fullName>
    </submittedName>
</protein>
<name>A0A5B6W3Y4_9ROSI</name>
<accession>A0A5B6W3Y4</accession>
<evidence type="ECO:0000313" key="4">
    <source>
        <dbReference type="Proteomes" id="UP000325315"/>
    </source>
</evidence>
<reference evidence="4" key="1">
    <citation type="journal article" date="2019" name="Plant Biotechnol. J.">
        <title>Genome sequencing of the Australian wild diploid species Gossypium australe highlights disease resistance and delayed gland morphogenesis.</title>
        <authorList>
            <person name="Cai Y."/>
            <person name="Cai X."/>
            <person name="Wang Q."/>
            <person name="Wang P."/>
            <person name="Zhang Y."/>
            <person name="Cai C."/>
            <person name="Xu Y."/>
            <person name="Wang K."/>
            <person name="Zhou Z."/>
            <person name="Wang C."/>
            <person name="Geng S."/>
            <person name="Li B."/>
            <person name="Dong Q."/>
            <person name="Hou Y."/>
            <person name="Wang H."/>
            <person name="Ai P."/>
            <person name="Liu Z."/>
            <person name="Yi F."/>
            <person name="Sun M."/>
            <person name="An G."/>
            <person name="Cheng J."/>
            <person name="Zhang Y."/>
            <person name="Shi Q."/>
            <person name="Xie Y."/>
            <person name="Shi X."/>
            <person name="Chang Y."/>
            <person name="Huang F."/>
            <person name="Chen Y."/>
            <person name="Hong S."/>
            <person name="Mi L."/>
            <person name="Sun Q."/>
            <person name="Zhang L."/>
            <person name="Zhou B."/>
            <person name="Peng R."/>
            <person name="Zhang X."/>
            <person name="Liu F."/>
        </authorList>
    </citation>
    <scope>NUCLEOTIDE SEQUENCE [LARGE SCALE GENOMIC DNA]</scope>
    <source>
        <strain evidence="4">cv. PA1801</strain>
    </source>
</reference>
<feature type="compositionally biased region" description="Basic residues" evidence="2">
    <location>
        <begin position="504"/>
        <end position="515"/>
    </location>
</feature>
<dbReference type="InterPro" id="IPR009091">
    <property type="entry name" value="RCC1/BLIP-II"/>
</dbReference>
<evidence type="ECO:0000313" key="3">
    <source>
        <dbReference type="EMBL" id="KAA3476331.1"/>
    </source>
</evidence>
<evidence type="ECO:0000256" key="2">
    <source>
        <dbReference type="SAM" id="MobiDB-lite"/>
    </source>
</evidence>
<dbReference type="PANTHER" id="PTHR46207">
    <property type="entry name" value="PROTEIN RCC2"/>
    <property type="match status" value="1"/>
</dbReference>
<feature type="region of interest" description="Disordered" evidence="2">
    <location>
        <begin position="405"/>
        <end position="515"/>
    </location>
</feature>
<dbReference type="PANTHER" id="PTHR46207:SF1">
    <property type="entry name" value="PROTEIN RCC2"/>
    <property type="match status" value="1"/>
</dbReference>
<feature type="repeat" description="RCC1" evidence="1">
    <location>
        <begin position="73"/>
        <end position="124"/>
    </location>
</feature>
<dbReference type="EMBL" id="SMMG02000004">
    <property type="protein sequence ID" value="KAA3476331.1"/>
    <property type="molecule type" value="Genomic_DNA"/>
</dbReference>
<feature type="repeat" description="RCC1" evidence="1">
    <location>
        <begin position="125"/>
        <end position="175"/>
    </location>
</feature>
<feature type="repeat" description="RCC1" evidence="1">
    <location>
        <begin position="209"/>
        <end position="274"/>
    </location>
</feature>
<dbReference type="InterPro" id="IPR028641">
    <property type="entry name" value="RCC2"/>
</dbReference>
<dbReference type="GO" id="GO:0031267">
    <property type="term" value="F:small GTPase binding"/>
    <property type="evidence" value="ECO:0007669"/>
    <property type="project" value="TreeGrafter"/>
</dbReference>
<dbReference type="OrthoDB" id="297375at2759"/>
<keyword evidence="4" id="KW-1185">Reference proteome</keyword>
<dbReference type="InterPro" id="IPR000408">
    <property type="entry name" value="Reg_chr_condens"/>
</dbReference>
<dbReference type="AlphaFoldDB" id="A0A5B6W3Y4"/>
<dbReference type="Gene3D" id="2.130.10.30">
    <property type="entry name" value="Regulator of chromosome condensation 1/beta-lactamase-inhibitor protein II"/>
    <property type="match status" value="2"/>
</dbReference>
<feature type="repeat" description="RCC1" evidence="1">
    <location>
        <begin position="275"/>
        <end position="331"/>
    </location>
</feature>
<dbReference type="PRINTS" id="PR00633">
    <property type="entry name" value="RCCNDNSATION"/>
</dbReference>
<dbReference type="SUPFAM" id="SSF50985">
    <property type="entry name" value="RCC1/BLIP-II"/>
    <property type="match status" value="1"/>
</dbReference>
<feature type="compositionally biased region" description="Acidic residues" evidence="2">
    <location>
        <begin position="444"/>
        <end position="458"/>
    </location>
</feature>
<dbReference type="Proteomes" id="UP000325315">
    <property type="component" value="Unassembled WGS sequence"/>
</dbReference>
<dbReference type="GO" id="GO:0016020">
    <property type="term" value="C:membrane"/>
    <property type="evidence" value="ECO:0007669"/>
    <property type="project" value="TreeGrafter"/>
</dbReference>
<dbReference type="PROSITE" id="PS00626">
    <property type="entry name" value="RCC1_2"/>
    <property type="match status" value="3"/>
</dbReference>